<gene>
    <name evidence="1" type="ORF">CR513_04920</name>
</gene>
<evidence type="ECO:0000313" key="2">
    <source>
        <dbReference type="Proteomes" id="UP000257109"/>
    </source>
</evidence>
<accession>A0A371I679</accession>
<feature type="non-terminal residue" evidence="1">
    <location>
        <position position="1"/>
    </location>
</feature>
<sequence>MTLLDRDSLDGPRSPSNITKIGWQKDFSGDTAVEGVLLRLIVEDPLTLSKLFDKARIFQQMLNKAIFHKARSKDNLLVEHLFALFHMMTGQKFNLPSLLLVQLKNINAKGKKQNQVTHVALLNKIVWIIRVTKCSSSLTHTLSLSEATPRLGVTDVIKDTIDLASKGPMSKSTTPFVRTTKAVAKTQKKLILLAEPKKEEENDNDDVALLISRMAKWKTHIIYINQVHIPCQTRGDDCLSSQLARDGCSAIVVGLIHLLPKSYELQSGLIYLLPKFHDLAGEDSHKHLKEFHVVCSTMRSQGIPEDYIKMKVFPFSLDGAAKDWLYL</sequence>
<proteinExistence type="predicted"/>
<name>A0A371I679_MUCPR</name>
<dbReference type="AlphaFoldDB" id="A0A371I679"/>
<keyword evidence="2" id="KW-1185">Reference proteome</keyword>
<dbReference type="EMBL" id="QJKJ01000823">
    <property type="protein sequence ID" value="RDY10550.1"/>
    <property type="molecule type" value="Genomic_DNA"/>
</dbReference>
<dbReference type="OrthoDB" id="1422241at2759"/>
<dbReference type="Proteomes" id="UP000257109">
    <property type="component" value="Unassembled WGS sequence"/>
</dbReference>
<organism evidence="1 2">
    <name type="scientific">Mucuna pruriens</name>
    <name type="common">Velvet bean</name>
    <name type="synonym">Dolichos pruriens</name>
    <dbReference type="NCBI Taxonomy" id="157652"/>
    <lineage>
        <taxon>Eukaryota</taxon>
        <taxon>Viridiplantae</taxon>
        <taxon>Streptophyta</taxon>
        <taxon>Embryophyta</taxon>
        <taxon>Tracheophyta</taxon>
        <taxon>Spermatophyta</taxon>
        <taxon>Magnoliopsida</taxon>
        <taxon>eudicotyledons</taxon>
        <taxon>Gunneridae</taxon>
        <taxon>Pentapetalae</taxon>
        <taxon>rosids</taxon>
        <taxon>fabids</taxon>
        <taxon>Fabales</taxon>
        <taxon>Fabaceae</taxon>
        <taxon>Papilionoideae</taxon>
        <taxon>50 kb inversion clade</taxon>
        <taxon>NPAAA clade</taxon>
        <taxon>indigoferoid/millettioid clade</taxon>
        <taxon>Phaseoleae</taxon>
        <taxon>Mucuna</taxon>
    </lineage>
</organism>
<reference evidence="1" key="1">
    <citation type="submission" date="2018-05" db="EMBL/GenBank/DDBJ databases">
        <title>Draft genome of Mucuna pruriens seed.</title>
        <authorList>
            <person name="Nnadi N.E."/>
            <person name="Vos R."/>
            <person name="Hasami M.H."/>
            <person name="Devisetty U.K."/>
            <person name="Aguiy J.C."/>
        </authorList>
    </citation>
    <scope>NUCLEOTIDE SEQUENCE [LARGE SCALE GENOMIC DNA]</scope>
    <source>
        <strain evidence="1">JCA_2017</strain>
    </source>
</reference>
<protein>
    <submittedName>
        <fullName evidence="1">Uncharacterized protein</fullName>
    </submittedName>
</protein>
<comment type="caution">
    <text evidence="1">The sequence shown here is derived from an EMBL/GenBank/DDBJ whole genome shotgun (WGS) entry which is preliminary data.</text>
</comment>
<evidence type="ECO:0000313" key="1">
    <source>
        <dbReference type="EMBL" id="RDY10550.1"/>
    </source>
</evidence>